<proteinExistence type="inferred from homology"/>
<evidence type="ECO:0000256" key="1">
    <source>
        <dbReference type="ARBA" id="ARBA00005445"/>
    </source>
</evidence>
<dbReference type="EMBL" id="JAXAFJ010000002">
    <property type="protein sequence ID" value="MDX6805204.1"/>
    <property type="molecule type" value="Genomic_DNA"/>
</dbReference>
<keyword evidence="6" id="KW-1185">Reference proteome</keyword>
<evidence type="ECO:0000313" key="6">
    <source>
        <dbReference type="Proteomes" id="UP001274321"/>
    </source>
</evidence>
<organism evidence="5 6">
    <name type="scientific">Terrihabitans rhizophilus</name>
    <dbReference type="NCBI Taxonomy" id="3092662"/>
    <lineage>
        <taxon>Bacteria</taxon>
        <taxon>Pseudomonadati</taxon>
        <taxon>Pseudomonadota</taxon>
        <taxon>Alphaproteobacteria</taxon>
        <taxon>Hyphomicrobiales</taxon>
        <taxon>Terrihabitans</taxon>
    </lineage>
</organism>
<sequence>MSRLRLLSLPVCALVPLTALSGGVGDAQAQSLDSFAILAGAAITNTGTSVINGNIGVYPGSSVTGFPPGLVTAPYTTYVTDGVAQQAQSDLTTAYNSLRGRPSSGDLTGQDLGGLVLTSGVYSYEAAAQLTGTLTLDGQGNPNATFIINVGSSLTTASSSSVALINGAQGGNVFFVVGASATLGTDTAFTGQILALTSITLNTGADIACGAALAQNGAVVLDTNTISICVLDEAEFGSVISPTASDNETAVADAIDDFVAGGGTLPAAFADLLAFLSPEELAAAFSQLSGEAATAVAPAGMQAMNSFLSQVFSHLDDDGSPFGDNTPVDRPGTVRALGYAGESRAVAASPAFESFDKAPGSLDPSRWNVWASAYGDTSDTDGESGQTRSRSIDTYGIAAGVDYRVTPDTRIGFSMGGGTSDFALSGGLGGGESDFVQAALYARTDFDRAYVSGAIAGSWNDVSTERTITLDGTDRLTSSFSAYDVAGRLETGYRIALPELGALPGASWFTPYGALQVQAFQTPDYEEEAEAGSSVFALRFEEQTTTNVHTELGFKVGHRFTLSDRSSLTLRGKVAWAHDEWSDISIDAGFIALPGSEFTVNGAEPAQDAVLLSAGAEIGLGGGFSAAALFDSRLAEESQAYSGSARLTYAW</sequence>
<dbReference type="InterPro" id="IPR006315">
    <property type="entry name" value="OM_autotransptr_brl_dom"/>
</dbReference>
<protein>
    <submittedName>
        <fullName evidence="5">Ice-binding family protein</fullName>
    </submittedName>
</protein>
<evidence type="ECO:0000256" key="2">
    <source>
        <dbReference type="ARBA" id="ARBA00022729"/>
    </source>
</evidence>
<evidence type="ECO:0000259" key="4">
    <source>
        <dbReference type="PROSITE" id="PS51208"/>
    </source>
</evidence>
<name>A0ABU4RK35_9HYPH</name>
<comment type="similarity">
    <text evidence="1">Belongs to the ice-binding protein family.</text>
</comment>
<dbReference type="Pfam" id="PF11999">
    <property type="entry name" value="Ice_binding"/>
    <property type="match status" value="1"/>
</dbReference>
<dbReference type="Gene3D" id="2.40.128.130">
    <property type="entry name" value="Autotransporter beta-domain"/>
    <property type="match status" value="1"/>
</dbReference>
<keyword evidence="2 3" id="KW-0732">Signal</keyword>
<dbReference type="SUPFAM" id="SSF103515">
    <property type="entry name" value="Autotransporter"/>
    <property type="match status" value="1"/>
</dbReference>
<dbReference type="RefSeq" id="WP_319843330.1">
    <property type="nucleotide sequence ID" value="NZ_JAXAFJ010000002.1"/>
</dbReference>
<dbReference type="SMART" id="SM00869">
    <property type="entry name" value="Autotransporter"/>
    <property type="match status" value="1"/>
</dbReference>
<dbReference type="InterPro" id="IPR021884">
    <property type="entry name" value="Ice-bd_prot"/>
</dbReference>
<reference evidence="5 6" key="1">
    <citation type="submission" date="2023-11" db="EMBL/GenBank/DDBJ databases">
        <authorList>
            <person name="Bao R."/>
        </authorList>
    </citation>
    <scope>NUCLEOTIDE SEQUENCE [LARGE SCALE GENOMIC DNA]</scope>
    <source>
        <strain evidence="5 6">PJ23</strain>
    </source>
</reference>
<comment type="caution">
    <text evidence="5">The sequence shown here is derived from an EMBL/GenBank/DDBJ whole genome shotgun (WGS) entry which is preliminary data.</text>
</comment>
<feature type="signal peptide" evidence="3">
    <location>
        <begin position="1"/>
        <end position="21"/>
    </location>
</feature>
<feature type="chain" id="PRO_5045372150" evidence="3">
    <location>
        <begin position="22"/>
        <end position="651"/>
    </location>
</feature>
<dbReference type="InterPro" id="IPR036709">
    <property type="entry name" value="Autotransporte_beta_dom_sf"/>
</dbReference>
<dbReference type="PROSITE" id="PS51208">
    <property type="entry name" value="AUTOTRANSPORTER"/>
    <property type="match status" value="1"/>
</dbReference>
<gene>
    <name evidence="5" type="ORF">SCD90_03915</name>
</gene>
<dbReference type="Proteomes" id="UP001274321">
    <property type="component" value="Unassembled WGS sequence"/>
</dbReference>
<dbReference type="Pfam" id="PF03797">
    <property type="entry name" value="Autotransporter"/>
    <property type="match status" value="1"/>
</dbReference>
<feature type="domain" description="Autotransporter" evidence="4">
    <location>
        <begin position="362"/>
        <end position="651"/>
    </location>
</feature>
<dbReference type="NCBIfam" id="TIGR01414">
    <property type="entry name" value="autotrans_barl"/>
    <property type="match status" value="1"/>
</dbReference>
<evidence type="ECO:0000256" key="3">
    <source>
        <dbReference type="SAM" id="SignalP"/>
    </source>
</evidence>
<dbReference type="InterPro" id="IPR005546">
    <property type="entry name" value="Autotransporte_beta"/>
</dbReference>
<evidence type="ECO:0000313" key="5">
    <source>
        <dbReference type="EMBL" id="MDX6805204.1"/>
    </source>
</evidence>
<accession>A0ABU4RK35</accession>